<dbReference type="Proteomes" id="UP000824107">
    <property type="component" value="Unassembled WGS sequence"/>
</dbReference>
<proteinExistence type="predicted"/>
<dbReference type="AlphaFoldDB" id="A0A9D1SBH7"/>
<comment type="caution">
    <text evidence="4">The sequence shown here is derived from an EMBL/GenBank/DDBJ whole genome shotgun (WGS) entry which is preliminary data.</text>
</comment>
<keyword evidence="2" id="KW-0472">Membrane</keyword>
<evidence type="ECO:0000313" key="5">
    <source>
        <dbReference type="Proteomes" id="UP000824107"/>
    </source>
</evidence>
<gene>
    <name evidence="4" type="ORF">IAD20_08085</name>
</gene>
<evidence type="ECO:0000259" key="3">
    <source>
        <dbReference type="Pfam" id="PF13717"/>
    </source>
</evidence>
<protein>
    <submittedName>
        <fullName evidence="4">Zinc-ribbon domain-containing protein</fullName>
    </submittedName>
</protein>
<feature type="region of interest" description="Disordered" evidence="1">
    <location>
        <begin position="45"/>
        <end position="87"/>
    </location>
</feature>
<feature type="domain" description="Zinc finger/thioredoxin putative" evidence="3">
    <location>
        <begin position="1"/>
        <end position="36"/>
    </location>
</feature>
<accession>A0A9D1SBH7</accession>
<feature type="transmembrane region" description="Helical" evidence="2">
    <location>
        <begin position="135"/>
        <end position="153"/>
    </location>
</feature>
<reference evidence="4" key="2">
    <citation type="journal article" date="2021" name="PeerJ">
        <title>Extensive microbial diversity within the chicken gut microbiome revealed by metagenomics and culture.</title>
        <authorList>
            <person name="Gilroy R."/>
            <person name="Ravi A."/>
            <person name="Getino M."/>
            <person name="Pursley I."/>
            <person name="Horton D.L."/>
            <person name="Alikhan N.F."/>
            <person name="Baker D."/>
            <person name="Gharbi K."/>
            <person name="Hall N."/>
            <person name="Watson M."/>
            <person name="Adriaenssens E.M."/>
            <person name="Foster-Nyarko E."/>
            <person name="Jarju S."/>
            <person name="Secka A."/>
            <person name="Antonio M."/>
            <person name="Oren A."/>
            <person name="Chaudhuri R.R."/>
            <person name="La Ragione R."/>
            <person name="Hildebrand F."/>
            <person name="Pallen M.J."/>
        </authorList>
    </citation>
    <scope>NUCLEOTIDE SEQUENCE</scope>
    <source>
        <strain evidence="4">ChiW3-316</strain>
    </source>
</reference>
<dbReference type="InterPro" id="IPR011723">
    <property type="entry name" value="Znf/thioredoxin_put"/>
</dbReference>
<dbReference type="CDD" id="cd20335">
    <property type="entry name" value="BRcat_RBR"/>
    <property type="match status" value="1"/>
</dbReference>
<evidence type="ECO:0000256" key="2">
    <source>
        <dbReference type="SAM" id="Phobius"/>
    </source>
</evidence>
<organism evidence="4 5">
    <name type="scientific">Candidatus Scatocola faecipullorum</name>
    <dbReference type="NCBI Taxonomy" id="2840917"/>
    <lineage>
        <taxon>Bacteria</taxon>
        <taxon>Pseudomonadati</taxon>
        <taxon>Pseudomonadota</taxon>
        <taxon>Alphaproteobacteria</taxon>
        <taxon>Rhodospirillales</taxon>
        <taxon>Rhodospirillaceae</taxon>
        <taxon>Rhodospirillaceae incertae sedis</taxon>
        <taxon>Candidatus Scatocola</taxon>
    </lineage>
</organism>
<evidence type="ECO:0000256" key="1">
    <source>
        <dbReference type="SAM" id="MobiDB-lite"/>
    </source>
</evidence>
<evidence type="ECO:0000313" key="4">
    <source>
        <dbReference type="EMBL" id="HIU54020.1"/>
    </source>
</evidence>
<dbReference type="Pfam" id="PF13717">
    <property type="entry name" value="Zn_ribbon_4"/>
    <property type="match status" value="1"/>
</dbReference>
<sequence>MLLYCPKCKTGYAVEPELIPENGKKMRCAKCGEIWFCTRDDLVEPQPEPPVNKAEGTDVPAETEVSAVPAEGSPAEPEDETASEPAPETAVMNDIFARLSTQTQNLFRQEQTRPAASRLFSRLKHMLGLDHPGTLKYYLLLLLFLAALGLFAARFEIVRAFPRAEAFYAALGIEAKIVGEGLEFQNVVRREYEEDYVRKLEIKGYIANTNPFEVEMPLIRVEVLDKNTNLLQALNDKTPLAVLEAEGRMAFRIVLNRPSPLAKYVVLTFVKKQPAD</sequence>
<keyword evidence="2" id="KW-0812">Transmembrane</keyword>
<dbReference type="EMBL" id="DVNC01000053">
    <property type="protein sequence ID" value="HIU54020.1"/>
    <property type="molecule type" value="Genomic_DNA"/>
</dbReference>
<keyword evidence="2" id="KW-1133">Transmembrane helix</keyword>
<dbReference type="NCBIfam" id="TIGR02098">
    <property type="entry name" value="MJ0042_CXXC"/>
    <property type="match status" value="1"/>
</dbReference>
<reference evidence="4" key="1">
    <citation type="submission" date="2020-10" db="EMBL/GenBank/DDBJ databases">
        <authorList>
            <person name="Gilroy R."/>
        </authorList>
    </citation>
    <scope>NUCLEOTIDE SEQUENCE</scope>
    <source>
        <strain evidence="4">ChiW3-316</strain>
    </source>
</reference>
<name>A0A9D1SBH7_9PROT</name>